<keyword evidence="1" id="KW-0813">Transport</keyword>
<evidence type="ECO:0000313" key="5">
    <source>
        <dbReference type="Proteomes" id="UP000283745"/>
    </source>
</evidence>
<accession>A0A414J4F3</accession>
<dbReference type="PANTHER" id="PTHR42939:SF1">
    <property type="entry name" value="ABC TRANSPORTER ATP-BINDING PROTEIN ALBC-RELATED"/>
    <property type="match status" value="1"/>
</dbReference>
<dbReference type="SMART" id="SM00382">
    <property type="entry name" value="AAA"/>
    <property type="match status" value="1"/>
</dbReference>
<reference evidence="4 5" key="1">
    <citation type="submission" date="2018-08" db="EMBL/GenBank/DDBJ databases">
        <title>A genome reference for cultivated species of the human gut microbiota.</title>
        <authorList>
            <person name="Zou Y."/>
            <person name="Xue W."/>
            <person name="Luo G."/>
        </authorList>
    </citation>
    <scope>NUCLEOTIDE SEQUENCE [LARGE SCALE GENOMIC DNA]</scope>
    <source>
        <strain evidence="4 5">AM28-23</strain>
    </source>
</reference>
<name>A0A414J4F3_9FIRM</name>
<evidence type="ECO:0000313" key="4">
    <source>
        <dbReference type="EMBL" id="RHE39301.1"/>
    </source>
</evidence>
<dbReference type="Proteomes" id="UP000283745">
    <property type="component" value="Unassembled WGS sequence"/>
</dbReference>
<sequence>MIEIKECSKSFGALQAVSKVSLDIEEREVFGLVGSNGAGKSTLLRMAAGILKPDEGEIRIDDLQVFDNEEAKKQIFYISDDCYFPANYTAADMASFYRLYYPGFEHQRFSKLMRQFLLDESQKISTFSKGMKKQLMTLLGICAGTKYLLCDETFDGLDPVVRQGVKSLFAAEIMSRDFSPVLASHNLRELEDICDHVGLLYKGGMLLSRNLEDMKFHIHKMQCVFTDKKQEDALKKELDVLKVDHQGSLIMITARGTRAEIMAKIQEKNPLFCEVLPLTLEEIFISETEVAGYEIQNIFF</sequence>
<keyword evidence="3 4" id="KW-0067">ATP-binding</keyword>
<dbReference type="EMBL" id="QSKF01000008">
    <property type="protein sequence ID" value="RHE39301.1"/>
    <property type="molecule type" value="Genomic_DNA"/>
</dbReference>
<organism evidence="4 5">
    <name type="scientific">Blautia obeum</name>
    <dbReference type="NCBI Taxonomy" id="40520"/>
    <lineage>
        <taxon>Bacteria</taxon>
        <taxon>Bacillati</taxon>
        <taxon>Bacillota</taxon>
        <taxon>Clostridia</taxon>
        <taxon>Lachnospirales</taxon>
        <taxon>Lachnospiraceae</taxon>
        <taxon>Blautia</taxon>
    </lineage>
</organism>
<dbReference type="InterPro" id="IPR027417">
    <property type="entry name" value="P-loop_NTPase"/>
</dbReference>
<comment type="caution">
    <text evidence="4">The sequence shown here is derived from an EMBL/GenBank/DDBJ whole genome shotgun (WGS) entry which is preliminary data.</text>
</comment>
<dbReference type="Pfam" id="PF00005">
    <property type="entry name" value="ABC_tran"/>
    <property type="match status" value="1"/>
</dbReference>
<dbReference type="Gene3D" id="3.40.50.300">
    <property type="entry name" value="P-loop containing nucleotide triphosphate hydrolases"/>
    <property type="match status" value="1"/>
</dbReference>
<dbReference type="RefSeq" id="WP_015541313.1">
    <property type="nucleotide sequence ID" value="NZ_CABJFK010000008.1"/>
</dbReference>
<dbReference type="SUPFAM" id="SSF52540">
    <property type="entry name" value="P-loop containing nucleoside triphosphate hydrolases"/>
    <property type="match status" value="1"/>
</dbReference>
<dbReference type="PANTHER" id="PTHR42939">
    <property type="entry name" value="ABC TRANSPORTER ATP-BINDING PROTEIN ALBC-RELATED"/>
    <property type="match status" value="1"/>
</dbReference>
<dbReference type="CDD" id="cd03230">
    <property type="entry name" value="ABC_DR_subfamily_A"/>
    <property type="match status" value="1"/>
</dbReference>
<protein>
    <submittedName>
        <fullName evidence="4">ABC transporter ATP-binding protein</fullName>
    </submittedName>
</protein>
<proteinExistence type="predicted"/>
<dbReference type="InterPro" id="IPR003593">
    <property type="entry name" value="AAA+_ATPase"/>
</dbReference>
<dbReference type="GO" id="GO:0016887">
    <property type="term" value="F:ATP hydrolysis activity"/>
    <property type="evidence" value="ECO:0007669"/>
    <property type="project" value="InterPro"/>
</dbReference>
<gene>
    <name evidence="4" type="ORF">DW740_11200</name>
</gene>
<evidence type="ECO:0000256" key="2">
    <source>
        <dbReference type="ARBA" id="ARBA00022741"/>
    </source>
</evidence>
<dbReference type="InterPro" id="IPR003439">
    <property type="entry name" value="ABC_transporter-like_ATP-bd"/>
</dbReference>
<evidence type="ECO:0000256" key="1">
    <source>
        <dbReference type="ARBA" id="ARBA00022448"/>
    </source>
</evidence>
<dbReference type="PROSITE" id="PS50893">
    <property type="entry name" value="ABC_TRANSPORTER_2"/>
    <property type="match status" value="1"/>
</dbReference>
<evidence type="ECO:0000256" key="3">
    <source>
        <dbReference type="ARBA" id="ARBA00022840"/>
    </source>
</evidence>
<dbReference type="InterPro" id="IPR051782">
    <property type="entry name" value="ABC_Transporter_VariousFunc"/>
</dbReference>
<keyword evidence="2" id="KW-0547">Nucleotide-binding</keyword>
<dbReference type="AlphaFoldDB" id="A0A414J4F3"/>
<dbReference type="GO" id="GO:0005524">
    <property type="term" value="F:ATP binding"/>
    <property type="evidence" value="ECO:0007669"/>
    <property type="project" value="UniProtKB-KW"/>
</dbReference>